<dbReference type="EMBL" id="JAUSWM010000003">
    <property type="protein sequence ID" value="MDQ0483279.1"/>
    <property type="molecule type" value="Genomic_DNA"/>
</dbReference>
<dbReference type="Gene3D" id="3.40.630.30">
    <property type="match status" value="2"/>
</dbReference>
<dbReference type="SUPFAM" id="SSF55729">
    <property type="entry name" value="Acyl-CoA N-acyltransferases (Nat)"/>
    <property type="match status" value="2"/>
</dbReference>
<reference evidence="2" key="1">
    <citation type="submission" date="2023-07" db="EMBL/GenBank/DDBJ databases">
        <title>Genomic Encyclopedia of Type Strains, Phase IV (KMG-IV): sequencing the most valuable type-strain genomes for metagenomic binning, comparative biology and taxonomic classification.</title>
        <authorList>
            <person name="Goeker M."/>
        </authorList>
    </citation>
    <scope>NUCLEOTIDE SEQUENCE [LARGE SCALE GENOMIC DNA]</scope>
    <source>
        <strain evidence="2">JSM 076093</strain>
    </source>
</reference>
<dbReference type="InterPro" id="IPR016181">
    <property type="entry name" value="Acyl_CoA_acyltransferase"/>
</dbReference>
<dbReference type="Proteomes" id="UP001226720">
    <property type="component" value="Unassembled WGS sequence"/>
</dbReference>
<gene>
    <name evidence="2" type="ORF">QO000_002251</name>
</gene>
<dbReference type="PANTHER" id="PTHR43415:SF3">
    <property type="entry name" value="GNAT-FAMILY ACETYLTRANSFERASE"/>
    <property type="match status" value="1"/>
</dbReference>
<keyword evidence="3" id="KW-1185">Reference proteome</keyword>
<protein>
    <submittedName>
        <fullName evidence="2">RimJ/RimL family protein N-acetyltransferase</fullName>
    </submittedName>
</protein>
<accession>A0ABU0K4Q9</accession>
<evidence type="ECO:0000313" key="2">
    <source>
        <dbReference type="EMBL" id="MDQ0483279.1"/>
    </source>
</evidence>
<feature type="domain" description="N-acetyltransferase" evidence="1">
    <location>
        <begin position="177"/>
        <end position="315"/>
    </location>
</feature>
<dbReference type="Pfam" id="PF00583">
    <property type="entry name" value="Acetyltransf_1"/>
    <property type="match status" value="1"/>
</dbReference>
<dbReference type="RefSeq" id="WP_301551452.1">
    <property type="nucleotide sequence ID" value="NZ_JAQRMZ010000003.1"/>
</dbReference>
<organism evidence="2 3">
    <name type="scientific">Guptibacillus hwajinpoensis</name>
    <dbReference type="NCBI Taxonomy" id="208199"/>
    <lineage>
        <taxon>Bacteria</taxon>
        <taxon>Bacillati</taxon>
        <taxon>Bacillota</taxon>
        <taxon>Bacilli</taxon>
        <taxon>Bacillales</taxon>
        <taxon>Guptibacillaceae</taxon>
        <taxon>Guptibacillus</taxon>
    </lineage>
</organism>
<proteinExistence type="predicted"/>
<dbReference type="PANTHER" id="PTHR43415">
    <property type="entry name" value="SPERMIDINE N(1)-ACETYLTRANSFERASE"/>
    <property type="match status" value="1"/>
</dbReference>
<comment type="caution">
    <text evidence="2">The sequence shown here is derived from an EMBL/GenBank/DDBJ whole genome shotgun (WGS) entry which is preliminary data.</text>
</comment>
<dbReference type="InterPro" id="IPR000182">
    <property type="entry name" value="GNAT_dom"/>
</dbReference>
<dbReference type="GeneID" id="301326972"/>
<name>A0ABU0K4Q9_9BACL</name>
<evidence type="ECO:0000313" key="3">
    <source>
        <dbReference type="Proteomes" id="UP001226720"/>
    </source>
</evidence>
<dbReference type="Pfam" id="PF13523">
    <property type="entry name" value="Acetyltransf_8"/>
    <property type="match status" value="1"/>
</dbReference>
<sequence length="340" mass="39204">MTTLIECNGLSIRIIETEDELHLLKWLTNDEVLAYYEGRDKTYTIDKVRSDFFVDDNETRCIIYKDNSPIGYIQFYPLNEVSGISLPVNSYGMDQFIGEPTYWNKGIGTKVVTMVVNYLIEKVEASLIVMDPQTWNKRAITCYENVGFERKCVLSRNEFHEGEWRDCYLMVYDSHAYNIQRIGKKHQVELQKLFTSLWGSTEMVITSGEYDLSKLEGYIAYNKMGLICGVVTYHLNENFLEIISLDSLVGNNGIGSRLLMEVEITALMNGFHEIALVTTNDNLHALRFYQRKGYRLTGVKLNAVDQARVQKPEIPEIGYHQIPIHDEVDLRKKFSVRGTV</sequence>
<dbReference type="PROSITE" id="PS51186">
    <property type="entry name" value="GNAT"/>
    <property type="match status" value="2"/>
</dbReference>
<feature type="domain" description="N-acetyltransferase" evidence="1">
    <location>
        <begin position="10"/>
        <end position="175"/>
    </location>
</feature>
<evidence type="ECO:0000259" key="1">
    <source>
        <dbReference type="PROSITE" id="PS51186"/>
    </source>
</evidence>